<evidence type="ECO:0000313" key="3">
    <source>
        <dbReference type="Proteomes" id="UP000006790"/>
    </source>
</evidence>
<dbReference type="GO" id="GO:0004407">
    <property type="term" value="F:histone deacetylase activity"/>
    <property type="evidence" value="ECO:0007669"/>
    <property type="project" value="EnsemblFungi"/>
</dbReference>
<evidence type="ECO:0000313" key="2">
    <source>
        <dbReference type="EMBL" id="AET38506.1"/>
    </source>
</evidence>
<dbReference type="GO" id="GO:0005829">
    <property type="term" value="C:cytosol"/>
    <property type="evidence" value="ECO:0007669"/>
    <property type="project" value="EnsemblFungi"/>
</dbReference>
<dbReference type="Proteomes" id="UP000006790">
    <property type="component" value="Chromosome 2"/>
</dbReference>
<dbReference type="GO" id="GO:0031047">
    <property type="term" value="P:regulatory ncRNA-mediated gene silencing"/>
    <property type="evidence" value="ECO:0007669"/>
    <property type="project" value="EnsemblFungi"/>
</dbReference>
<sequence length="641" mass="73741">MDLLKILDTAPEPAIVDARTMGVSGDTSGDYWLPAPMCLYQKELTDQIVSLHYSDILKYFETTDYKEDVVLQSMKTMCLNSQLVATHPYLLIDHFMPKSLLTKDIPVHLAETSGKFAVLRDLMNLIQEYETHTLIVCRPGRTMDLIEALLLGNKVNIKRYDGQSIKSKQKKTRFSCTCHLLPSEAGDESQLMIDPNIRLNLMICVDPTVDTNIPYIQRILKQHQSKFGIKSIVPTIRLAVINSIDHCELYFGKTFDRNTRDYLVNVSAAMVVLRDVVGTLPPDLRPIYSQNLRYLVDWLDIPERPWPLPDVYPIKIYTPMDVERSLLTEVKYTQTNDTLEEAFSIGKKRNFRYNDNDSIGSNPLSYYQNKRLKNDYITNPLRQDMAQVTGIYSSQIIDSNMDYHFSSGILTHKLIQAIGAAYDNLKKQNTEVEHFRNAEGNQKRLLELHKSDLFDINRKLKESTEKRLKNELEVQGYLKQSEAMRNKIENLETDIDNLFNALSSRKGELTSVLKETIRVEQELKGQEHASEIKSVETDYMVGEIKRATDSIENNEKEKEQLIEDIEKLENLIQESIIQDKKRHETTKGKIGLLESDIAKECKAITGLKTQMTIIMEYLKQLQTPRVRSPANGNKIKHRNQV</sequence>
<feature type="coiled-coil region" evidence="1">
    <location>
        <begin position="544"/>
        <end position="578"/>
    </location>
</feature>
<dbReference type="GO" id="GO:0003682">
    <property type="term" value="F:chromatin binding"/>
    <property type="evidence" value="ECO:0007669"/>
    <property type="project" value="EnsemblFungi"/>
</dbReference>
<evidence type="ECO:0000256" key="1">
    <source>
        <dbReference type="SAM" id="Coils"/>
    </source>
</evidence>
<dbReference type="SUPFAM" id="SSF52540">
    <property type="entry name" value="P-loop containing nucleoside triphosphate hydrolases"/>
    <property type="match status" value="1"/>
</dbReference>
<dbReference type="InterPro" id="IPR021006">
    <property type="entry name" value="Hda2/3"/>
</dbReference>
<dbReference type="OrthoDB" id="3647690at2759"/>
<reference evidence="3" key="1">
    <citation type="journal article" date="2012" name="G3 (Bethesda)">
        <title>Pichia sorbitophila, an interspecies yeast hybrid reveals early steps of genome resolution following polyploidization.</title>
        <authorList>
            <person name="Leh Louis V."/>
            <person name="Despons L."/>
            <person name="Friedrich A."/>
            <person name="Martin T."/>
            <person name="Durrens P."/>
            <person name="Casaregola S."/>
            <person name="Neuveglise C."/>
            <person name="Fairhead C."/>
            <person name="Marck C."/>
            <person name="Cruz J.A."/>
            <person name="Straub M.L."/>
            <person name="Kugler V."/>
            <person name="Sacerdot C."/>
            <person name="Uzunov Z."/>
            <person name="Thierry A."/>
            <person name="Weiss S."/>
            <person name="Bleykasten C."/>
            <person name="De Montigny J."/>
            <person name="Jacques N."/>
            <person name="Jung P."/>
            <person name="Lemaire M."/>
            <person name="Mallet S."/>
            <person name="Morel G."/>
            <person name="Richard G.F."/>
            <person name="Sarkar A."/>
            <person name="Savel G."/>
            <person name="Schacherer J."/>
            <person name="Seret M.L."/>
            <person name="Talla E."/>
            <person name="Samson G."/>
            <person name="Jubin C."/>
            <person name="Poulain J."/>
            <person name="Vacherie B."/>
            <person name="Barbe V."/>
            <person name="Pelletier E."/>
            <person name="Sherman D.J."/>
            <person name="Westhof E."/>
            <person name="Weissenbach J."/>
            <person name="Baret P.V."/>
            <person name="Wincker P."/>
            <person name="Gaillardin C."/>
            <person name="Dujon B."/>
            <person name="Souciet J.L."/>
        </authorList>
    </citation>
    <scope>NUCLEOTIDE SEQUENCE [LARGE SCALE GENOMIC DNA]</scope>
    <source>
        <strain evidence="3">CBS 270.75 / DBVPG 7215 / KCTC 17166 / NRRL Y-17582</strain>
    </source>
</reference>
<dbReference type="EMBL" id="CP002498">
    <property type="protein sequence ID" value="AET38506.1"/>
    <property type="molecule type" value="Genomic_DNA"/>
</dbReference>
<proteinExistence type="predicted"/>
<organism evidence="2 3">
    <name type="scientific">Eremothecium cymbalariae (strain CBS 270.75 / DBVPG 7215 / KCTC 17166 / NRRL Y-17582)</name>
    <name type="common">Yeast</name>
    <dbReference type="NCBI Taxonomy" id="931890"/>
    <lineage>
        <taxon>Eukaryota</taxon>
        <taxon>Fungi</taxon>
        <taxon>Dikarya</taxon>
        <taxon>Ascomycota</taxon>
        <taxon>Saccharomycotina</taxon>
        <taxon>Saccharomycetes</taxon>
        <taxon>Saccharomycetales</taxon>
        <taxon>Saccharomycetaceae</taxon>
        <taxon>Eremothecium</taxon>
    </lineage>
</organism>
<dbReference type="InterPro" id="IPR027417">
    <property type="entry name" value="P-loop_NTPase"/>
</dbReference>
<dbReference type="AlphaFoldDB" id="G8JQE3"/>
<dbReference type="GO" id="GO:0003677">
    <property type="term" value="F:DNA binding"/>
    <property type="evidence" value="ECO:0007669"/>
    <property type="project" value="EnsemblFungi"/>
</dbReference>
<dbReference type="InParanoid" id="G8JQE3"/>
<dbReference type="InterPro" id="IPR026216">
    <property type="entry name" value="HDA3"/>
</dbReference>
<accession>G8JQE3</accession>
<dbReference type="PRINTS" id="PR02093">
    <property type="entry name" value="HDA1SUBUNIT3"/>
</dbReference>
<gene>
    <name evidence="2" type="ordered locus">Ecym_2809</name>
</gene>
<dbReference type="Gene3D" id="3.40.50.12360">
    <property type="match status" value="1"/>
</dbReference>
<keyword evidence="1" id="KW-0175">Coiled coil</keyword>
<name>G8JQE3_ERECY</name>
<dbReference type="RefSeq" id="XP_003645323.1">
    <property type="nucleotide sequence ID" value="XM_003645275.1"/>
</dbReference>
<dbReference type="OMA" id="INYSGDY"/>
<dbReference type="FunCoup" id="G8JQE3">
    <property type="interactions" value="64"/>
</dbReference>
<dbReference type="KEGG" id="erc:Ecym_2809"/>
<dbReference type="eggNOG" id="ENOG502QT9V">
    <property type="taxonomic scope" value="Eukaryota"/>
</dbReference>
<keyword evidence="3" id="KW-1185">Reference proteome</keyword>
<feature type="coiled-coil region" evidence="1">
    <location>
        <begin position="474"/>
        <end position="501"/>
    </location>
</feature>
<dbReference type="STRING" id="931890.G8JQE3"/>
<dbReference type="InterPro" id="IPR038609">
    <property type="entry name" value="HDA1_su2/3_sf"/>
</dbReference>
<dbReference type="Pfam" id="PF11496">
    <property type="entry name" value="HDA2-3"/>
    <property type="match status" value="1"/>
</dbReference>
<dbReference type="HOGENOM" id="CLU_026579_0_0_1"/>
<dbReference type="GO" id="GO:0000122">
    <property type="term" value="P:negative regulation of transcription by RNA polymerase II"/>
    <property type="evidence" value="ECO:0007669"/>
    <property type="project" value="EnsemblFungi"/>
</dbReference>
<evidence type="ECO:0008006" key="4">
    <source>
        <dbReference type="Google" id="ProtNLM"/>
    </source>
</evidence>
<dbReference type="GO" id="GO:0007059">
    <property type="term" value="P:chromosome segregation"/>
    <property type="evidence" value="ECO:0007669"/>
    <property type="project" value="EnsemblFungi"/>
</dbReference>
<dbReference type="GO" id="GO:0070823">
    <property type="term" value="C:HDA1 complex"/>
    <property type="evidence" value="ECO:0007669"/>
    <property type="project" value="EnsemblFungi"/>
</dbReference>
<protein>
    <recommendedName>
        <fullName evidence="4">HDA1 complex subunit 3</fullName>
    </recommendedName>
</protein>
<dbReference type="GeneID" id="11470846"/>